<evidence type="ECO:0000313" key="3">
    <source>
        <dbReference type="Proteomes" id="UP000507470"/>
    </source>
</evidence>
<evidence type="ECO:0000313" key="2">
    <source>
        <dbReference type="EMBL" id="CAC5376655.1"/>
    </source>
</evidence>
<dbReference type="OrthoDB" id="1637540at2759"/>
<evidence type="ECO:0000256" key="1">
    <source>
        <dbReference type="SAM" id="MobiDB-lite"/>
    </source>
</evidence>
<dbReference type="AlphaFoldDB" id="A0A6J8AZW2"/>
<feature type="compositionally biased region" description="Basic and acidic residues" evidence="1">
    <location>
        <begin position="249"/>
        <end position="258"/>
    </location>
</feature>
<sequence>MRIRTKQSRPENINQAIQLAVELESFYKAERRYDTTRGHLRSTCAAEEKTEDSSEEIVEVEDSDRPENGIRHKTKSFPVKKNAVWAGMCTIHFQMTDGTIYGWTAVEHLLGVLGRYHCRHVVSGDGVVADPQKIETIEKWPEPKDVKQQYMKPTGSTPNKLMMGREVVTPEDIIYELPLVIKSIPANRWVSELQDRMEEAHKFVQRHVSGEMLRQKKCFDKNMNWRGREQVIHVDRMKPCKKQILKGEQLSDRERSDDALLNNEQAPDVKPPEYDLGKEGDMLEQEEVSNLGKPRSTLPPQKIVRRTLNPPRVPRTTAAIGHHQKALGTTRLSGTDSDDSAMSNPLPLFYSSPMETECVTTSVTGTTVMAQVSRPATGPAISLIERRIVRRYKQNGADVEETEIRN</sequence>
<reference evidence="2 3" key="1">
    <citation type="submission" date="2020-06" db="EMBL/GenBank/DDBJ databases">
        <authorList>
            <person name="Li R."/>
            <person name="Bekaert M."/>
        </authorList>
    </citation>
    <scope>NUCLEOTIDE SEQUENCE [LARGE SCALE GENOMIC DNA]</scope>
    <source>
        <strain evidence="3">wild</strain>
    </source>
</reference>
<accession>A0A6J8AZW2</accession>
<keyword evidence="3" id="KW-1185">Reference proteome</keyword>
<dbReference type="Proteomes" id="UP000507470">
    <property type="component" value="Unassembled WGS sequence"/>
</dbReference>
<feature type="region of interest" description="Disordered" evidence="1">
    <location>
        <begin position="244"/>
        <end position="277"/>
    </location>
</feature>
<protein>
    <submittedName>
        <fullName evidence="2">Uncharacterized protein</fullName>
    </submittedName>
</protein>
<dbReference type="EMBL" id="CACVKT020002230">
    <property type="protein sequence ID" value="CAC5376655.1"/>
    <property type="molecule type" value="Genomic_DNA"/>
</dbReference>
<gene>
    <name evidence="2" type="ORF">MCOR_13218</name>
</gene>
<name>A0A6J8AZW2_MYTCO</name>
<proteinExistence type="predicted"/>
<organism evidence="2 3">
    <name type="scientific">Mytilus coruscus</name>
    <name type="common">Sea mussel</name>
    <dbReference type="NCBI Taxonomy" id="42192"/>
    <lineage>
        <taxon>Eukaryota</taxon>
        <taxon>Metazoa</taxon>
        <taxon>Spiralia</taxon>
        <taxon>Lophotrochozoa</taxon>
        <taxon>Mollusca</taxon>
        <taxon>Bivalvia</taxon>
        <taxon>Autobranchia</taxon>
        <taxon>Pteriomorphia</taxon>
        <taxon>Mytilida</taxon>
        <taxon>Mytiloidea</taxon>
        <taxon>Mytilidae</taxon>
        <taxon>Mytilinae</taxon>
        <taxon>Mytilus</taxon>
    </lineage>
</organism>